<feature type="domain" description="Aminotransferase class I/classII large" evidence="13">
    <location>
        <begin position="87"/>
        <end position="395"/>
    </location>
</feature>
<accession>A0A5B8XP27</accession>
<evidence type="ECO:0000256" key="5">
    <source>
        <dbReference type="ARBA" id="ARBA00022576"/>
    </source>
</evidence>
<keyword evidence="14" id="KW-0378">Hydrolase</keyword>
<dbReference type="SUPFAM" id="SSF56784">
    <property type="entry name" value="HAD-like"/>
    <property type="match status" value="1"/>
</dbReference>
<dbReference type="InterPro" id="IPR015422">
    <property type="entry name" value="PyrdxlP-dep_Trfase_small"/>
</dbReference>
<evidence type="ECO:0000256" key="12">
    <source>
        <dbReference type="SAM" id="Coils"/>
    </source>
</evidence>
<evidence type="ECO:0000256" key="9">
    <source>
        <dbReference type="ARBA" id="ARBA00023102"/>
    </source>
</evidence>
<protein>
    <recommendedName>
        <fullName evidence="4">histidinol-phosphate transaminase</fullName>
        <ecNumber evidence="4">2.6.1.9</ecNumber>
    </recommendedName>
</protein>
<evidence type="ECO:0000256" key="10">
    <source>
        <dbReference type="ARBA" id="ARBA00047481"/>
    </source>
</evidence>
<keyword evidence="8 11" id="KW-0663">Pyridoxal phosphate</keyword>
<comment type="pathway">
    <text evidence="2">Amino-acid biosynthesis; L-histidine biosynthesis; L-histidine from 5-phospho-alpha-D-ribose 1-diphosphate: step 7/9.</text>
</comment>
<dbReference type="Pfam" id="PF00702">
    <property type="entry name" value="Hydrolase"/>
    <property type="match status" value="1"/>
</dbReference>
<keyword evidence="5" id="KW-0032">Aminotransferase</keyword>
<dbReference type="Proteomes" id="UP000321595">
    <property type="component" value="Chromosome"/>
</dbReference>
<dbReference type="PANTHER" id="PTHR43643:SF6">
    <property type="entry name" value="HISTIDINOL-PHOSPHATE AMINOTRANSFERASE"/>
    <property type="match status" value="1"/>
</dbReference>
<dbReference type="InterPro" id="IPR001917">
    <property type="entry name" value="Aminotrans_II_pyridoxalP_BS"/>
</dbReference>
<reference evidence="14 15" key="1">
    <citation type="submission" date="2019-08" db="EMBL/GenBank/DDBJ databases">
        <authorList>
            <person name="Liang Q."/>
        </authorList>
    </citation>
    <scope>NUCLEOTIDE SEQUENCE [LARGE SCALE GENOMIC DNA]</scope>
    <source>
        <strain evidence="14 15">V1718</strain>
    </source>
</reference>
<organism evidence="14 15">
    <name type="scientific">Microvenator marinus</name>
    <dbReference type="NCBI Taxonomy" id="2600177"/>
    <lineage>
        <taxon>Bacteria</taxon>
        <taxon>Deltaproteobacteria</taxon>
        <taxon>Bradymonadales</taxon>
        <taxon>Microvenatoraceae</taxon>
        <taxon>Microvenator</taxon>
    </lineage>
</organism>
<evidence type="ECO:0000256" key="3">
    <source>
        <dbReference type="ARBA" id="ARBA00007970"/>
    </source>
</evidence>
<evidence type="ECO:0000259" key="13">
    <source>
        <dbReference type="Pfam" id="PF00155"/>
    </source>
</evidence>
<name>A0A5B8XP27_9DELT</name>
<dbReference type="EMBL" id="CP042467">
    <property type="protein sequence ID" value="QED27235.1"/>
    <property type="molecule type" value="Genomic_DNA"/>
</dbReference>
<evidence type="ECO:0000313" key="14">
    <source>
        <dbReference type="EMBL" id="QED27235.1"/>
    </source>
</evidence>
<sequence length="623" mass="67282">MPPFLQPQAPRSQGAQIPPTAARYSVGLTPSFLTSACTFGFARPYLAGTNEETMPKSRLTQSSYKVPRAQAPIDLRLDANEGRALISAAELGESGPLNRYPDRRVLEEMIAHRHGLSPDEVVVTNGGDDAIDRICRAYLDSSSNLVMTLPGFEMIAKYASLSGAEVRHLEWWSGPLNAARLLELCDADTRVLALVTPNNPTGATIEATTVLELAEALPEAVILLDLAYTEFANQDLEKLVSQRANIVATKTFSKAWGLAGLRVGYAIGSPEIVGTIRAAGGPYPTSSLSIFAAEQALGKAEDMRANVERVKMERAALALQLKELGLQTLPSQANFLLADVSSAGQNGAWLRDALSGFGIGIRAWPDKSGPVDLRPWSRISLPCDANDFERLLHALGCALSPEALLFDVDGVLVDVSASYRSAIIETARHFGVEISVEDIAAIKARGNANNDWVVTHELLGAAGTQVDFERVKAVFEGLYHGDQDTPGLWTREKLLVELEFLKTLKTGFRLAAVTGRPRRDAERFVAQFGLEGVFETLVCMEDAPLKPNPAPVKLALERLGVERGWMFGDTPDDMRAARSAGVLPVGVKAPGEQSESHLFGAGAAWVLENAMHVSLPSRPVEKR</sequence>
<dbReference type="GO" id="GO:0016787">
    <property type="term" value="F:hydrolase activity"/>
    <property type="evidence" value="ECO:0007669"/>
    <property type="project" value="UniProtKB-KW"/>
</dbReference>
<dbReference type="InterPro" id="IPR004839">
    <property type="entry name" value="Aminotransferase_I/II_large"/>
</dbReference>
<evidence type="ECO:0000256" key="2">
    <source>
        <dbReference type="ARBA" id="ARBA00005011"/>
    </source>
</evidence>
<dbReference type="GO" id="GO:0000105">
    <property type="term" value="P:L-histidine biosynthetic process"/>
    <property type="evidence" value="ECO:0007669"/>
    <property type="project" value="UniProtKB-KW"/>
</dbReference>
<dbReference type="SUPFAM" id="SSF53383">
    <property type="entry name" value="PLP-dependent transferases"/>
    <property type="match status" value="1"/>
</dbReference>
<dbReference type="InterPro" id="IPR015421">
    <property type="entry name" value="PyrdxlP-dep_Trfase_major"/>
</dbReference>
<comment type="catalytic activity">
    <reaction evidence="10">
        <text>L-histidinol phosphate + 2-oxoglutarate = 3-(imidazol-4-yl)-2-oxopropyl phosphate + L-glutamate</text>
        <dbReference type="Rhea" id="RHEA:23744"/>
        <dbReference type="ChEBI" id="CHEBI:16810"/>
        <dbReference type="ChEBI" id="CHEBI:29985"/>
        <dbReference type="ChEBI" id="CHEBI:57766"/>
        <dbReference type="ChEBI" id="CHEBI:57980"/>
        <dbReference type="EC" id="2.6.1.9"/>
    </reaction>
</comment>
<comment type="similarity">
    <text evidence="3">Belongs to the class-II pyridoxal-phosphate-dependent aminotransferase family. Histidinol-phosphate aminotransferase subfamily.</text>
</comment>
<dbReference type="Gene3D" id="1.10.150.240">
    <property type="entry name" value="Putative phosphatase, domain 2"/>
    <property type="match status" value="1"/>
</dbReference>
<dbReference type="InterPro" id="IPR006438">
    <property type="entry name" value="HAD-SF_TIGR01548"/>
</dbReference>
<evidence type="ECO:0000313" key="15">
    <source>
        <dbReference type="Proteomes" id="UP000321595"/>
    </source>
</evidence>
<dbReference type="SFLD" id="SFLDG01129">
    <property type="entry name" value="C1.5:_HAD__Beta-PGM__Phosphata"/>
    <property type="match status" value="1"/>
</dbReference>
<keyword evidence="9" id="KW-0368">Histidine biosynthesis</keyword>
<dbReference type="NCBIfam" id="TIGR01548">
    <property type="entry name" value="HAD-SF-IA-hyp1"/>
    <property type="match status" value="1"/>
</dbReference>
<dbReference type="PROSITE" id="PS00599">
    <property type="entry name" value="AA_TRANSFER_CLASS_2"/>
    <property type="match status" value="1"/>
</dbReference>
<dbReference type="GO" id="GO:0030170">
    <property type="term" value="F:pyridoxal phosphate binding"/>
    <property type="evidence" value="ECO:0007669"/>
    <property type="project" value="InterPro"/>
</dbReference>
<dbReference type="InterPro" id="IPR006439">
    <property type="entry name" value="HAD-SF_hydro_IA"/>
</dbReference>
<dbReference type="Pfam" id="PF00155">
    <property type="entry name" value="Aminotran_1_2"/>
    <property type="match status" value="1"/>
</dbReference>
<dbReference type="InterPro" id="IPR015424">
    <property type="entry name" value="PyrdxlP-dep_Trfase"/>
</dbReference>
<dbReference type="KEGG" id="bbae:FRD01_08265"/>
<evidence type="ECO:0000256" key="4">
    <source>
        <dbReference type="ARBA" id="ARBA00012748"/>
    </source>
</evidence>
<dbReference type="InterPro" id="IPR036412">
    <property type="entry name" value="HAD-like_sf"/>
</dbReference>
<feature type="coiled-coil region" evidence="12">
    <location>
        <begin position="293"/>
        <end position="320"/>
    </location>
</feature>
<dbReference type="EC" id="2.6.1.9" evidence="4"/>
<keyword evidence="12" id="KW-0175">Coiled coil</keyword>
<dbReference type="NCBIfam" id="TIGR01549">
    <property type="entry name" value="HAD-SF-IA-v1"/>
    <property type="match status" value="1"/>
</dbReference>
<dbReference type="InterPro" id="IPR023198">
    <property type="entry name" value="PGP-like_dom2"/>
</dbReference>
<keyword evidence="15" id="KW-1185">Reference proteome</keyword>
<dbReference type="PANTHER" id="PTHR43643">
    <property type="entry name" value="HISTIDINOL-PHOSPHATE AMINOTRANSFERASE 2"/>
    <property type="match status" value="1"/>
</dbReference>
<dbReference type="Gene3D" id="3.40.50.1000">
    <property type="entry name" value="HAD superfamily/HAD-like"/>
    <property type="match status" value="1"/>
</dbReference>
<keyword evidence="7" id="KW-0808">Transferase</keyword>
<dbReference type="InterPro" id="IPR023214">
    <property type="entry name" value="HAD_sf"/>
</dbReference>
<dbReference type="OrthoDB" id="9813612at2"/>
<evidence type="ECO:0000256" key="7">
    <source>
        <dbReference type="ARBA" id="ARBA00022679"/>
    </source>
</evidence>
<dbReference type="AlphaFoldDB" id="A0A5B8XP27"/>
<evidence type="ECO:0000256" key="8">
    <source>
        <dbReference type="ARBA" id="ARBA00022898"/>
    </source>
</evidence>
<evidence type="ECO:0000256" key="6">
    <source>
        <dbReference type="ARBA" id="ARBA00022605"/>
    </source>
</evidence>
<evidence type="ECO:0000256" key="1">
    <source>
        <dbReference type="ARBA" id="ARBA00001933"/>
    </source>
</evidence>
<dbReference type="InterPro" id="IPR050106">
    <property type="entry name" value="HistidinolP_aminotransfase"/>
</dbReference>
<dbReference type="GO" id="GO:0004400">
    <property type="term" value="F:histidinol-phosphate transaminase activity"/>
    <property type="evidence" value="ECO:0007669"/>
    <property type="project" value="UniProtKB-EC"/>
</dbReference>
<dbReference type="Gene3D" id="3.90.1150.10">
    <property type="entry name" value="Aspartate Aminotransferase, domain 1"/>
    <property type="match status" value="1"/>
</dbReference>
<dbReference type="CDD" id="cd00609">
    <property type="entry name" value="AAT_like"/>
    <property type="match status" value="1"/>
</dbReference>
<dbReference type="Gene3D" id="3.40.640.10">
    <property type="entry name" value="Type I PLP-dependent aspartate aminotransferase-like (Major domain)"/>
    <property type="match status" value="1"/>
</dbReference>
<comment type="cofactor">
    <cofactor evidence="1 11">
        <name>pyridoxal 5'-phosphate</name>
        <dbReference type="ChEBI" id="CHEBI:597326"/>
    </cofactor>
</comment>
<evidence type="ECO:0000256" key="11">
    <source>
        <dbReference type="RuleBase" id="RU003693"/>
    </source>
</evidence>
<proteinExistence type="inferred from homology"/>
<gene>
    <name evidence="14" type="ORF">FRD01_08265</name>
</gene>
<keyword evidence="6" id="KW-0028">Amino-acid biosynthesis</keyword>
<dbReference type="SFLD" id="SFLDS00003">
    <property type="entry name" value="Haloacid_Dehalogenase"/>
    <property type="match status" value="1"/>
</dbReference>